<comment type="caution">
    <text evidence="1">The sequence shown here is derived from an EMBL/GenBank/DDBJ whole genome shotgun (WGS) entry which is preliminary data.</text>
</comment>
<gene>
    <name evidence="1" type="ORF">AS033_15675</name>
</gene>
<dbReference type="RefSeq" id="WP_058266051.1">
    <property type="nucleotide sequence ID" value="NZ_FMYN01000007.1"/>
</dbReference>
<organism evidence="1 2">
    <name type="scientific">Exiguobacterium indicum</name>
    <dbReference type="NCBI Taxonomy" id="296995"/>
    <lineage>
        <taxon>Bacteria</taxon>
        <taxon>Bacillati</taxon>
        <taxon>Bacillota</taxon>
        <taxon>Bacilli</taxon>
        <taxon>Bacillales</taxon>
        <taxon>Bacillales Family XII. Incertae Sedis</taxon>
        <taxon>Exiguobacterium</taxon>
    </lineage>
</organism>
<dbReference type="Proteomes" id="UP000053797">
    <property type="component" value="Unassembled WGS sequence"/>
</dbReference>
<proteinExistence type="predicted"/>
<protein>
    <submittedName>
        <fullName evidence="1">Uncharacterized protein</fullName>
    </submittedName>
</protein>
<evidence type="ECO:0000313" key="1">
    <source>
        <dbReference type="EMBL" id="KSU47692.1"/>
    </source>
</evidence>
<name>A0A0V8GBQ1_9BACL</name>
<dbReference type="AlphaFoldDB" id="A0A0V8GBQ1"/>
<evidence type="ECO:0000313" key="2">
    <source>
        <dbReference type="Proteomes" id="UP000053797"/>
    </source>
</evidence>
<reference evidence="1 2" key="1">
    <citation type="journal article" date="2015" name="Int. J. Syst. Evol. Microbiol.">
        <title>Exiguobacterium enclense sp. nov., isolated from sediment.</title>
        <authorList>
            <person name="Dastager S.G."/>
            <person name="Mawlankar R."/>
            <person name="Sonalkar V.V."/>
            <person name="Thorat M.N."/>
            <person name="Mual P."/>
            <person name="Verma A."/>
            <person name="Krishnamurthi S."/>
            <person name="Tang S.K."/>
            <person name="Li W.J."/>
        </authorList>
    </citation>
    <scope>NUCLEOTIDE SEQUENCE [LARGE SCALE GENOMIC DNA]</scope>
    <source>
        <strain evidence="1 2">NIO-1109</strain>
    </source>
</reference>
<dbReference type="EMBL" id="LNQL01000007">
    <property type="protein sequence ID" value="KSU47692.1"/>
    <property type="molecule type" value="Genomic_DNA"/>
</dbReference>
<sequence>MRRLEAFTLATLLELHPTHVAVMIHQARYDIPLSQEEHALLQLLQEEPLVLLPVSRDHRHLLLDRLATDPMVLEELNDFEGAADSFVSSEGA</sequence>
<accession>A0A0V8GBQ1</accession>